<dbReference type="Proteomes" id="UP000196074">
    <property type="component" value="Unassembled WGS sequence"/>
</dbReference>
<comment type="caution">
    <text evidence="1">The sequence shown here is derived from an EMBL/GenBank/DDBJ whole genome shotgun (WGS) entry which is preliminary data.</text>
</comment>
<reference evidence="2" key="1">
    <citation type="submission" date="2017-04" db="EMBL/GenBank/DDBJ databases">
        <title>Function of individual gut microbiota members based on whole genome sequencing of pure cultures obtained from chicken caecum.</title>
        <authorList>
            <person name="Medvecky M."/>
            <person name="Cejkova D."/>
            <person name="Polansky O."/>
            <person name="Karasova D."/>
            <person name="Kubasova T."/>
            <person name="Cizek A."/>
            <person name="Rychlik I."/>
        </authorList>
    </citation>
    <scope>NUCLEOTIDE SEQUENCE [LARGE SCALE GENOMIC DNA]</scope>
    <source>
        <strain evidence="2">An144</strain>
    </source>
</reference>
<dbReference type="EMBL" id="NFLC01000017">
    <property type="protein sequence ID" value="OUQ09761.1"/>
    <property type="molecule type" value="Genomic_DNA"/>
</dbReference>
<gene>
    <name evidence="1" type="ORF">B5E88_08930</name>
</gene>
<protein>
    <submittedName>
        <fullName evidence="1">Uncharacterized protein</fullName>
    </submittedName>
</protein>
<organism evidence="1 2">
    <name type="scientific">Enterococcus cecorum</name>
    <dbReference type="NCBI Taxonomy" id="44008"/>
    <lineage>
        <taxon>Bacteria</taxon>
        <taxon>Bacillati</taxon>
        <taxon>Bacillota</taxon>
        <taxon>Bacilli</taxon>
        <taxon>Lactobacillales</taxon>
        <taxon>Enterococcaceae</taxon>
        <taxon>Enterococcus</taxon>
    </lineage>
</organism>
<evidence type="ECO:0000313" key="2">
    <source>
        <dbReference type="Proteomes" id="UP000196074"/>
    </source>
</evidence>
<evidence type="ECO:0000313" key="1">
    <source>
        <dbReference type="EMBL" id="OUQ09761.1"/>
    </source>
</evidence>
<dbReference type="AlphaFoldDB" id="A0A1Y4QXZ2"/>
<name>A0A1Y4QXZ2_9ENTE</name>
<sequence>MVRHGDSASAFALAFLEYSISKFVIKIKKDRHGLDGQQDGFHKLNLFTNKTIIGWKVPTNLGASSALNVPHQYLDYSIIFQKNMLKFLRRCVFVEMVFLINTH</sequence>
<proteinExistence type="predicted"/>
<accession>A0A1Y4QXZ2</accession>